<evidence type="ECO:0000256" key="3">
    <source>
        <dbReference type="ARBA" id="ARBA00022475"/>
    </source>
</evidence>
<evidence type="ECO:0000256" key="6">
    <source>
        <dbReference type="ARBA" id="ARBA00023136"/>
    </source>
</evidence>
<dbReference type="PROSITE" id="PS50928">
    <property type="entry name" value="ABC_TM1"/>
    <property type="match status" value="1"/>
</dbReference>
<evidence type="ECO:0000259" key="8">
    <source>
        <dbReference type="PROSITE" id="PS50928"/>
    </source>
</evidence>
<keyword evidence="3" id="KW-1003">Cell membrane</keyword>
<evidence type="ECO:0000256" key="4">
    <source>
        <dbReference type="ARBA" id="ARBA00022692"/>
    </source>
</evidence>
<keyword evidence="6 7" id="KW-0472">Membrane</keyword>
<gene>
    <name evidence="9" type="primary">sugA_3</name>
    <name evidence="9" type="ORF">BWY41_00330</name>
</gene>
<name>A0A1V5T3R5_9BACT</name>
<dbReference type="EMBL" id="MWBQ01000023">
    <property type="protein sequence ID" value="OQA61173.1"/>
    <property type="molecule type" value="Genomic_DNA"/>
</dbReference>
<comment type="similarity">
    <text evidence="7">Belongs to the binding-protein-dependent transport system permease family.</text>
</comment>
<evidence type="ECO:0000256" key="7">
    <source>
        <dbReference type="RuleBase" id="RU363032"/>
    </source>
</evidence>
<reference evidence="9" key="1">
    <citation type="submission" date="2017-02" db="EMBL/GenBank/DDBJ databases">
        <title>Delving into the versatile metabolic prowess of the omnipresent phylum Bacteroidetes.</title>
        <authorList>
            <person name="Nobu M.K."/>
            <person name="Mei R."/>
            <person name="Narihiro T."/>
            <person name="Kuroda K."/>
            <person name="Liu W.-T."/>
        </authorList>
    </citation>
    <scope>NUCLEOTIDE SEQUENCE</scope>
    <source>
        <strain evidence="9">ADurb.Bin276</strain>
    </source>
</reference>
<comment type="caution">
    <text evidence="9">The sequence shown here is derived from an EMBL/GenBank/DDBJ whole genome shotgun (WGS) entry which is preliminary data.</text>
</comment>
<accession>A0A1V5T3R5</accession>
<feature type="transmembrane region" description="Helical" evidence="7">
    <location>
        <begin position="68"/>
        <end position="93"/>
    </location>
</feature>
<dbReference type="Pfam" id="PF00528">
    <property type="entry name" value="BPD_transp_1"/>
    <property type="match status" value="1"/>
</dbReference>
<feature type="transmembrane region" description="Helical" evidence="7">
    <location>
        <begin position="105"/>
        <end position="122"/>
    </location>
</feature>
<feature type="transmembrane region" description="Helical" evidence="7">
    <location>
        <begin position="12"/>
        <end position="33"/>
    </location>
</feature>
<evidence type="ECO:0000256" key="2">
    <source>
        <dbReference type="ARBA" id="ARBA00022448"/>
    </source>
</evidence>
<protein>
    <submittedName>
        <fullName evidence="9">Trehalose transport system permease protein SugA</fullName>
    </submittedName>
</protein>
<keyword evidence="4 7" id="KW-0812">Transmembrane</keyword>
<evidence type="ECO:0000256" key="1">
    <source>
        <dbReference type="ARBA" id="ARBA00004651"/>
    </source>
</evidence>
<dbReference type="GO" id="GO:0005886">
    <property type="term" value="C:plasma membrane"/>
    <property type="evidence" value="ECO:0007669"/>
    <property type="project" value="UniProtKB-SubCell"/>
</dbReference>
<proteinExistence type="inferred from homology"/>
<evidence type="ECO:0000256" key="5">
    <source>
        <dbReference type="ARBA" id="ARBA00022989"/>
    </source>
</evidence>
<keyword evidence="5 7" id="KW-1133">Transmembrane helix</keyword>
<dbReference type="Proteomes" id="UP000485569">
    <property type="component" value="Unassembled WGS sequence"/>
</dbReference>
<dbReference type="Gene3D" id="1.10.3720.10">
    <property type="entry name" value="MetI-like"/>
    <property type="match status" value="1"/>
</dbReference>
<keyword evidence="2 7" id="KW-0813">Transport</keyword>
<dbReference type="PANTHER" id="PTHR43005:SF1">
    <property type="entry name" value="SPERMIDINE_PUTRESCINE TRANSPORT SYSTEM PERMEASE PROTEIN"/>
    <property type="match status" value="1"/>
</dbReference>
<dbReference type="GO" id="GO:0055085">
    <property type="term" value="P:transmembrane transport"/>
    <property type="evidence" value="ECO:0007669"/>
    <property type="project" value="InterPro"/>
</dbReference>
<dbReference type="SUPFAM" id="SSF161098">
    <property type="entry name" value="MetI-like"/>
    <property type="match status" value="1"/>
</dbReference>
<feature type="transmembrane region" description="Helical" evidence="7">
    <location>
        <begin position="154"/>
        <end position="179"/>
    </location>
</feature>
<dbReference type="InterPro" id="IPR000515">
    <property type="entry name" value="MetI-like"/>
</dbReference>
<feature type="transmembrane region" description="Helical" evidence="7">
    <location>
        <begin position="200"/>
        <end position="219"/>
    </location>
</feature>
<organism evidence="9">
    <name type="scientific">Candidatus Atribacter allofermentans</name>
    <dbReference type="NCBI Taxonomy" id="1852833"/>
    <lineage>
        <taxon>Bacteria</taxon>
        <taxon>Pseudomonadati</taxon>
        <taxon>Atribacterota</taxon>
        <taxon>Atribacteria</taxon>
        <taxon>Atribacterales</taxon>
        <taxon>Atribacteraceae</taxon>
        <taxon>Atribacter</taxon>
    </lineage>
</organism>
<evidence type="ECO:0000313" key="9">
    <source>
        <dbReference type="EMBL" id="OQA61173.1"/>
    </source>
</evidence>
<feature type="domain" description="ABC transmembrane type-1" evidence="8">
    <location>
        <begin position="68"/>
        <end position="281"/>
    </location>
</feature>
<dbReference type="AlphaFoldDB" id="A0A1V5T3R5"/>
<dbReference type="CDD" id="cd06261">
    <property type="entry name" value="TM_PBP2"/>
    <property type="match status" value="1"/>
</dbReference>
<dbReference type="PANTHER" id="PTHR43005">
    <property type="entry name" value="BLR7065 PROTEIN"/>
    <property type="match status" value="1"/>
</dbReference>
<dbReference type="InterPro" id="IPR035906">
    <property type="entry name" value="MetI-like_sf"/>
</dbReference>
<feature type="transmembrane region" description="Helical" evidence="7">
    <location>
        <begin position="262"/>
        <end position="284"/>
    </location>
</feature>
<comment type="subcellular location">
    <subcellularLocation>
        <location evidence="1 7">Cell membrane</location>
        <topology evidence="1 7">Multi-pass membrane protein</topology>
    </subcellularLocation>
</comment>
<sequence length="290" mass="32991">MLKRNTTLKWILLSPAFALTGILIAYPLAYNFYLSFHSWYGSATRLPRFEGFSNYIATLSDPRFWNSIRVTIVFTILALGIEIVAGFFIALYINREFRGKNFIKALLVFPFAATPVAIALVWRNMYDPTLGVINYFVSLIGRVQPVEWLTKPHLVIPSLAFVDIWQWTPLVVLICMAGLEGLPREPIESAQIDGASKWQIFRRIIFPLMGPTLIAATMIRSWDVIKVFDIIYVMTAGGPGFASENLNIYIYNTAFFYFNMGYASSMMVILFAIVVGFNIILYQLTKRGNE</sequence>